<dbReference type="OrthoDB" id="5986190at2759"/>
<gene>
    <name evidence="3" type="ORF">FOC1_g10010746</name>
</gene>
<dbReference type="VEuPathDB" id="FungiDB:FOC1_g10010746"/>
<dbReference type="InterPro" id="IPR011990">
    <property type="entry name" value="TPR-like_helical_dom_sf"/>
</dbReference>
<evidence type="ECO:0000259" key="2">
    <source>
        <dbReference type="Pfam" id="PF14420"/>
    </source>
</evidence>
<evidence type="ECO:0000256" key="1">
    <source>
        <dbReference type="SAM" id="MobiDB-lite"/>
    </source>
</evidence>
<reference evidence="4" key="1">
    <citation type="submission" date="2012-09" db="EMBL/GenBank/DDBJ databases">
        <title>Genome sequencing and comparative transcriptomics of race 1 and race 4 of banana pathogen: Fusarium oxysporum f. sp. cubense.</title>
        <authorList>
            <person name="Fang X."/>
            <person name="Huang J."/>
        </authorList>
    </citation>
    <scope>NUCLEOTIDE SEQUENCE [LARGE SCALE GENOMIC DNA]</scope>
    <source>
        <strain evidence="4">race 1</strain>
    </source>
</reference>
<dbReference type="SUPFAM" id="SSF48452">
    <property type="entry name" value="TPR-like"/>
    <property type="match status" value="2"/>
</dbReference>
<dbReference type="AlphaFoldDB" id="N4UF98"/>
<dbReference type="PANTHER" id="PTHR46082:SF6">
    <property type="entry name" value="AAA+ ATPASE DOMAIN-CONTAINING PROTEIN-RELATED"/>
    <property type="match status" value="1"/>
</dbReference>
<dbReference type="InterPro" id="IPR053137">
    <property type="entry name" value="NLR-like"/>
</dbReference>
<organism evidence="3 4">
    <name type="scientific">Fusarium oxysporum f. sp. cubense (strain race 1)</name>
    <name type="common">Panama disease fungus</name>
    <dbReference type="NCBI Taxonomy" id="1229664"/>
    <lineage>
        <taxon>Eukaryota</taxon>
        <taxon>Fungi</taxon>
        <taxon>Dikarya</taxon>
        <taxon>Ascomycota</taxon>
        <taxon>Pezizomycotina</taxon>
        <taxon>Sordariomycetes</taxon>
        <taxon>Hypocreomycetidae</taxon>
        <taxon>Hypocreales</taxon>
        <taxon>Nectriaceae</taxon>
        <taxon>Fusarium</taxon>
        <taxon>Fusarium oxysporum species complex</taxon>
    </lineage>
</organism>
<dbReference type="PANTHER" id="PTHR46082">
    <property type="entry name" value="ATP/GTP-BINDING PROTEIN-RELATED"/>
    <property type="match status" value="1"/>
</dbReference>
<protein>
    <submittedName>
        <fullName evidence="3">Nephrocystin-3</fullName>
    </submittedName>
</protein>
<dbReference type="InterPro" id="IPR025676">
    <property type="entry name" value="Clr5_dom"/>
</dbReference>
<dbReference type="STRING" id="1229664.N4UF98"/>
<evidence type="ECO:0000313" key="4">
    <source>
        <dbReference type="Proteomes" id="UP000016928"/>
    </source>
</evidence>
<reference evidence="4" key="2">
    <citation type="journal article" date="2014" name="PLoS ONE">
        <title>Genome and Transcriptome Analysis of the Fungal Pathogen Fusarium oxysporum f. sp. cubense Causing Banana Vascular Wilt Disease.</title>
        <authorList>
            <person name="Guo L."/>
            <person name="Han L."/>
            <person name="Yang L."/>
            <person name="Zeng H."/>
            <person name="Fan D."/>
            <person name="Zhu Y."/>
            <person name="Feng Y."/>
            <person name="Wang G."/>
            <person name="Peng C."/>
            <person name="Jiang X."/>
            <person name="Zhou D."/>
            <person name="Ni P."/>
            <person name="Liang C."/>
            <person name="Liu L."/>
            <person name="Wang J."/>
            <person name="Mao C."/>
            <person name="Fang X."/>
            <person name="Peng M."/>
            <person name="Huang J."/>
        </authorList>
    </citation>
    <scope>NUCLEOTIDE SEQUENCE [LARGE SCALE GENOMIC DNA]</scope>
    <source>
        <strain evidence="4">race 1</strain>
    </source>
</reference>
<dbReference type="Pfam" id="PF14420">
    <property type="entry name" value="Clr5"/>
    <property type="match status" value="1"/>
</dbReference>
<dbReference type="EMBL" id="KB730323">
    <property type="protein sequence ID" value="ENH67471.1"/>
    <property type="molecule type" value="Genomic_DNA"/>
</dbReference>
<dbReference type="Pfam" id="PF13424">
    <property type="entry name" value="TPR_12"/>
    <property type="match status" value="3"/>
</dbReference>
<evidence type="ECO:0000313" key="3">
    <source>
        <dbReference type="EMBL" id="ENH67471.1"/>
    </source>
</evidence>
<feature type="region of interest" description="Disordered" evidence="1">
    <location>
        <begin position="78"/>
        <end position="103"/>
    </location>
</feature>
<proteinExistence type="predicted"/>
<name>N4UF98_FUSC1</name>
<feature type="domain" description="Clr5" evidence="2">
    <location>
        <begin position="105"/>
        <end position="157"/>
    </location>
</feature>
<dbReference type="HOGENOM" id="CLU_028684_0_0_1"/>
<sequence length="530" mass="60657">MDPWFTTPNDFSEFDNFGQQFPGTHLPLGFDFPAPHEQALGGQFIADQNHSYAPPGPAFDSFIQGHQNASAIDNMDGLGAAQITPTPTTGPPRKNRKKKAPTLRDEDWEPFKDRILELYETHKLPLEKVKTMIEEEFGFTAQPRQYQSRITKWGKDKNIKKVEMTAIVRKHQQREILETGKRKLCFTVRGREVEADKIDRWMDRNNVPRNDLYAPSPAASPQQYRYRQADEDRLRSELSVAETLFGPEHVETLGMLTSLAQVLLSQGRFKSAEEMIRNDFRFLDTLEVLGQVLHLQGFYRQAEKLVRGVLETKRVALGDEHQSTLSCMNQLSSLYLNQRRWGEAALLSGRVLEIKKRVWGEADYGTLRSMSDLGTAYMWLGRSEESEQLIGHALKLSKNIFGDEGVTTLEIMSDLLSLYTKQNKWGQAEVIAMQSIKTHMRRLGEEHPNTIFAKAQLADVYESLGQLEKAEEAGEQVFEMRKRILGENHPHTLQTAYHLIHLYEKQKEYGKSEELGRYIRKMKGGGRAGI</sequence>
<dbReference type="Proteomes" id="UP000016928">
    <property type="component" value="Unassembled WGS sequence"/>
</dbReference>
<dbReference type="Gene3D" id="1.25.40.10">
    <property type="entry name" value="Tetratricopeptide repeat domain"/>
    <property type="match status" value="3"/>
</dbReference>
<dbReference type="OMA" id="RITKWGK"/>
<accession>N4UF98</accession>